<reference evidence="3 4" key="1">
    <citation type="submission" date="2018-06" db="EMBL/GenBank/DDBJ databases">
        <title>Genomic insight into two independent archaeal endosymbiosis events.</title>
        <authorList>
            <person name="Lind A.E."/>
            <person name="Lewis W.H."/>
            <person name="Spang A."/>
            <person name="Guy L."/>
            <person name="Embley M.T."/>
            <person name="Ettema T.J.G."/>
        </authorList>
    </citation>
    <scope>NUCLEOTIDE SEQUENCE [LARGE SCALE GENOMIC DNA]</scope>
    <source>
        <strain evidence="3">NOE</strain>
    </source>
</reference>
<dbReference type="Proteomes" id="UP000253099">
    <property type="component" value="Unassembled WGS sequence"/>
</dbReference>
<evidence type="ECO:0000259" key="2">
    <source>
        <dbReference type="Pfam" id="PF00535"/>
    </source>
</evidence>
<gene>
    <name evidence="3" type="primary">aglE_2</name>
    <name evidence="3" type="ORF">ALNOE001_14820</name>
</gene>
<dbReference type="AlphaFoldDB" id="A0A366MB77"/>
<dbReference type="GO" id="GO:0016758">
    <property type="term" value="F:hexosyltransferase activity"/>
    <property type="evidence" value="ECO:0007669"/>
    <property type="project" value="UniProtKB-ARBA"/>
</dbReference>
<dbReference type="PANTHER" id="PTHR22916:SF3">
    <property type="entry name" value="UDP-GLCNAC:BETAGAL BETA-1,3-N-ACETYLGLUCOSAMINYLTRANSFERASE-LIKE PROTEIN 1"/>
    <property type="match status" value="1"/>
</dbReference>
<dbReference type="InterPro" id="IPR001173">
    <property type="entry name" value="Glyco_trans_2-like"/>
</dbReference>
<dbReference type="EMBL" id="NIZT01000039">
    <property type="protein sequence ID" value="RBQ22789.1"/>
    <property type="molecule type" value="Genomic_DNA"/>
</dbReference>
<sequence length="367" mass="43445">MNFKVTIIIPFYNSEKFIRRTLKSIEIQTIGLENIEVLMFNDCSTDRTKEIIDEYADKYSNFKAIHFPENTGSSGIARNKGIKLAKADYLMFLDHDDTFKKDACEVLYKTITSENVDHVIGSFTVNNQKHLHGTPQFFRTKGNVKISNVKECPQLFHMAPGIWSCIFNKKLIIDNKIEFPTIIGEDAIFLAKVLLNANGIVFLTDFIACNHEDLLKESLSNRRDRNNFKEYLDSITIVGKLFDEFGMAENFEDYVEYRLNYFLNHIILSDFDKNDIKFILKEMKWITNSFWIRNHEFKELKKNQRAYILFSAIINENIEFIMYLKQFLYKQFMQERKLNKLKNNNKQIKNKLKNLKSTKKWLKYKLE</sequence>
<keyword evidence="4" id="KW-1185">Reference proteome</keyword>
<dbReference type="Pfam" id="PF00535">
    <property type="entry name" value="Glycos_transf_2"/>
    <property type="match status" value="1"/>
</dbReference>
<organism evidence="3 4">
    <name type="scientific">Candidatus Methanobinarius endosymbioticus</name>
    <dbReference type="NCBI Taxonomy" id="2006182"/>
    <lineage>
        <taxon>Archaea</taxon>
        <taxon>Methanobacteriati</taxon>
        <taxon>Methanobacteriota</taxon>
        <taxon>Methanomada group</taxon>
        <taxon>Methanobacteria</taxon>
        <taxon>Methanobacteriales</taxon>
        <taxon>Methanobacteriaceae</taxon>
        <taxon>Candidatus Methanobinarius</taxon>
    </lineage>
</organism>
<dbReference type="SUPFAM" id="SSF53448">
    <property type="entry name" value="Nucleotide-diphospho-sugar transferases"/>
    <property type="match status" value="1"/>
</dbReference>
<dbReference type="Gene3D" id="3.90.550.10">
    <property type="entry name" value="Spore Coat Polysaccharide Biosynthesis Protein SpsA, Chain A"/>
    <property type="match status" value="1"/>
</dbReference>
<dbReference type="InterPro" id="IPR029044">
    <property type="entry name" value="Nucleotide-diphossugar_trans"/>
</dbReference>
<keyword evidence="3" id="KW-0808">Transferase</keyword>
<evidence type="ECO:0000256" key="1">
    <source>
        <dbReference type="SAM" id="Coils"/>
    </source>
</evidence>
<protein>
    <submittedName>
        <fullName evidence="3">Glycosyltransferase AglE</fullName>
        <ecNumber evidence="3">2.4.1.-</ecNumber>
    </submittedName>
</protein>
<proteinExistence type="predicted"/>
<feature type="coiled-coil region" evidence="1">
    <location>
        <begin position="331"/>
        <end position="358"/>
    </location>
</feature>
<dbReference type="EC" id="2.4.1.-" evidence="3"/>
<evidence type="ECO:0000313" key="4">
    <source>
        <dbReference type="Proteomes" id="UP000253099"/>
    </source>
</evidence>
<accession>A0A366MB77</accession>
<dbReference type="CDD" id="cd00761">
    <property type="entry name" value="Glyco_tranf_GTA_type"/>
    <property type="match status" value="1"/>
</dbReference>
<keyword evidence="3" id="KW-0328">Glycosyltransferase</keyword>
<dbReference type="PANTHER" id="PTHR22916">
    <property type="entry name" value="GLYCOSYLTRANSFERASE"/>
    <property type="match status" value="1"/>
</dbReference>
<keyword evidence="1" id="KW-0175">Coiled coil</keyword>
<feature type="domain" description="Glycosyltransferase 2-like" evidence="2">
    <location>
        <begin position="6"/>
        <end position="162"/>
    </location>
</feature>
<evidence type="ECO:0000313" key="3">
    <source>
        <dbReference type="EMBL" id="RBQ22789.1"/>
    </source>
</evidence>
<comment type="caution">
    <text evidence="3">The sequence shown here is derived from an EMBL/GenBank/DDBJ whole genome shotgun (WGS) entry which is preliminary data.</text>
</comment>
<name>A0A366MB77_9EURY</name>